<dbReference type="GO" id="GO:0019905">
    <property type="term" value="F:syntaxin binding"/>
    <property type="evidence" value="ECO:0007669"/>
    <property type="project" value="InterPro"/>
</dbReference>
<dbReference type="AlphaFoldDB" id="A0A267GGQ5"/>
<proteinExistence type="inferred from homology"/>
<dbReference type="Proteomes" id="UP000215902">
    <property type="component" value="Unassembled WGS sequence"/>
</dbReference>
<evidence type="ECO:0000313" key="6">
    <source>
        <dbReference type="Proteomes" id="UP000215902"/>
    </source>
</evidence>
<keyword evidence="6" id="KW-1185">Reference proteome</keyword>
<dbReference type="EMBL" id="NIVC01000517">
    <property type="protein sequence ID" value="PAA81688.1"/>
    <property type="molecule type" value="Genomic_DNA"/>
</dbReference>
<dbReference type="PANTHER" id="PTHR16127">
    <property type="entry name" value="TAXILIN"/>
    <property type="match status" value="1"/>
</dbReference>
<evidence type="ECO:0000256" key="2">
    <source>
        <dbReference type="SAM" id="Coils"/>
    </source>
</evidence>
<dbReference type="OrthoDB" id="425555at2759"/>
<name>A0A267GGQ5_9PLAT</name>
<evidence type="ECO:0000313" key="4">
    <source>
        <dbReference type="EMBL" id="PAA81688.1"/>
    </source>
</evidence>
<protein>
    <submittedName>
        <fullName evidence="5">Uncharacterized protein</fullName>
    </submittedName>
</protein>
<dbReference type="InterPro" id="IPR026183">
    <property type="entry name" value="Taxilin_fam"/>
</dbReference>
<feature type="compositionally biased region" description="Basic and acidic residues" evidence="3">
    <location>
        <begin position="80"/>
        <end position="91"/>
    </location>
</feature>
<dbReference type="EMBL" id="NIVC01000340">
    <property type="protein sequence ID" value="PAA85218.1"/>
    <property type="molecule type" value="Genomic_DNA"/>
</dbReference>
<evidence type="ECO:0000256" key="1">
    <source>
        <dbReference type="ARBA" id="ARBA00009550"/>
    </source>
</evidence>
<feature type="region of interest" description="Disordered" evidence="3">
    <location>
        <begin position="44"/>
        <end position="105"/>
    </location>
</feature>
<organism evidence="5 6">
    <name type="scientific">Macrostomum lignano</name>
    <dbReference type="NCBI Taxonomy" id="282301"/>
    <lineage>
        <taxon>Eukaryota</taxon>
        <taxon>Metazoa</taxon>
        <taxon>Spiralia</taxon>
        <taxon>Lophotrochozoa</taxon>
        <taxon>Platyhelminthes</taxon>
        <taxon>Rhabditophora</taxon>
        <taxon>Macrostomorpha</taxon>
        <taxon>Macrostomida</taxon>
        <taxon>Macrostomidae</taxon>
        <taxon>Macrostomum</taxon>
    </lineage>
</organism>
<reference evidence="5 6" key="1">
    <citation type="submission" date="2017-06" db="EMBL/GenBank/DDBJ databases">
        <title>A platform for efficient transgenesis in Macrostomum lignano, a flatworm model organism for stem cell research.</title>
        <authorList>
            <person name="Berezikov E."/>
        </authorList>
    </citation>
    <scope>NUCLEOTIDE SEQUENCE [LARGE SCALE GENOMIC DNA]</scope>
    <source>
        <strain evidence="5">DV1</strain>
        <tissue evidence="5">Whole organism</tissue>
    </source>
</reference>
<sequence length="294" mass="32919">RQRNKIIMSMQDAQQQSVLSETAREAAIVANLESQLESLLASEPTTTTEQANLDEAQAATADNNDDTTNSGDDNGTVTIADKEKSSKDSSSKSKSKKSTSAGAAATSRSFDYVMRSLANLSTEEKIDALAKKYAEVYDQGRASAEKLKATQKQLTVVSRERDQLQSEHSKAMLAKSKLEGLCRELQKHYKVVKDESISRAKEEEEKRKEVSGQLQTTISDIQSQMQEHNVRNTKLREENATLVEKMQSLVEKYEKREEYVEKLLRQHDLQAQLAEARLAQEKAQGEAERARMSD</sequence>
<comment type="caution">
    <text evidence="5">The sequence shown here is derived from an EMBL/GenBank/DDBJ whole genome shotgun (WGS) entry which is preliminary data.</text>
</comment>
<dbReference type="STRING" id="282301.A0A267GGQ5"/>
<keyword evidence="2" id="KW-0175">Coiled coil</keyword>
<feature type="non-terminal residue" evidence="5">
    <location>
        <position position="1"/>
    </location>
</feature>
<accession>A0A267GGQ5</accession>
<feature type="coiled-coil region" evidence="2">
    <location>
        <begin position="218"/>
        <end position="286"/>
    </location>
</feature>
<gene>
    <name evidence="5" type="ORF">BOX15_Mlig016150g1</name>
    <name evidence="4" type="ORF">BOX15_Mlig029924g1</name>
</gene>
<dbReference type="PANTHER" id="PTHR16127:SF13">
    <property type="entry name" value="GH01188P"/>
    <property type="match status" value="1"/>
</dbReference>
<comment type="similarity">
    <text evidence="1">Belongs to the taxilin family.</text>
</comment>
<dbReference type="Pfam" id="PF09728">
    <property type="entry name" value="Taxilin"/>
    <property type="match status" value="1"/>
</dbReference>
<feature type="compositionally biased region" description="Low complexity" evidence="3">
    <location>
        <begin position="54"/>
        <end position="76"/>
    </location>
</feature>
<evidence type="ECO:0000313" key="5">
    <source>
        <dbReference type="EMBL" id="PAA85218.1"/>
    </source>
</evidence>
<evidence type="ECO:0000256" key="3">
    <source>
        <dbReference type="SAM" id="MobiDB-lite"/>
    </source>
</evidence>